<organism evidence="2 3">
    <name type="scientific">Tanacetum coccineum</name>
    <dbReference type="NCBI Taxonomy" id="301880"/>
    <lineage>
        <taxon>Eukaryota</taxon>
        <taxon>Viridiplantae</taxon>
        <taxon>Streptophyta</taxon>
        <taxon>Embryophyta</taxon>
        <taxon>Tracheophyta</taxon>
        <taxon>Spermatophyta</taxon>
        <taxon>Magnoliopsida</taxon>
        <taxon>eudicotyledons</taxon>
        <taxon>Gunneridae</taxon>
        <taxon>Pentapetalae</taxon>
        <taxon>asterids</taxon>
        <taxon>campanulids</taxon>
        <taxon>Asterales</taxon>
        <taxon>Asteraceae</taxon>
        <taxon>Asteroideae</taxon>
        <taxon>Anthemideae</taxon>
        <taxon>Anthemidinae</taxon>
        <taxon>Tanacetum</taxon>
    </lineage>
</organism>
<evidence type="ECO:0000256" key="1">
    <source>
        <dbReference type="SAM" id="Phobius"/>
    </source>
</evidence>
<dbReference type="EMBL" id="BQNB010016806">
    <property type="protein sequence ID" value="GJT56010.1"/>
    <property type="molecule type" value="Genomic_DNA"/>
</dbReference>
<reference evidence="2" key="1">
    <citation type="journal article" date="2022" name="Int. J. Mol. Sci.">
        <title>Draft Genome of Tanacetum Coccineum: Genomic Comparison of Closely Related Tanacetum-Family Plants.</title>
        <authorList>
            <person name="Yamashiro T."/>
            <person name="Shiraishi A."/>
            <person name="Nakayama K."/>
            <person name="Satake H."/>
        </authorList>
    </citation>
    <scope>NUCLEOTIDE SEQUENCE</scope>
</reference>
<keyword evidence="2" id="KW-0695">RNA-directed DNA polymerase</keyword>
<dbReference type="Proteomes" id="UP001151760">
    <property type="component" value="Unassembled WGS sequence"/>
</dbReference>
<dbReference type="PROSITE" id="PS00141">
    <property type="entry name" value="ASP_PROTEASE"/>
    <property type="match status" value="1"/>
</dbReference>
<gene>
    <name evidence="2" type="ORF">Tco_0991064</name>
</gene>
<keyword evidence="2" id="KW-0808">Transferase</keyword>
<feature type="transmembrane region" description="Helical" evidence="1">
    <location>
        <begin position="15"/>
        <end position="33"/>
    </location>
</feature>
<evidence type="ECO:0000313" key="3">
    <source>
        <dbReference type="Proteomes" id="UP001151760"/>
    </source>
</evidence>
<protein>
    <submittedName>
        <fullName evidence="2">Reverse transcriptase domain-containing protein</fullName>
    </submittedName>
</protein>
<keyword evidence="3" id="KW-1185">Reference proteome</keyword>
<comment type="caution">
    <text evidence="2">The sequence shown here is derived from an EMBL/GenBank/DDBJ whole genome shotgun (WGS) entry which is preliminary data.</text>
</comment>
<dbReference type="InterPro" id="IPR001969">
    <property type="entry name" value="Aspartic_peptidase_AS"/>
</dbReference>
<keyword evidence="1" id="KW-0472">Membrane</keyword>
<reference evidence="2" key="2">
    <citation type="submission" date="2022-01" db="EMBL/GenBank/DDBJ databases">
        <authorList>
            <person name="Yamashiro T."/>
            <person name="Shiraishi A."/>
            <person name="Satake H."/>
            <person name="Nakayama K."/>
        </authorList>
    </citation>
    <scope>NUCLEOTIDE SEQUENCE</scope>
</reference>
<accession>A0ABQ5EZD9</accession>
<evidence type="ECO:0000313" key="2">
    <source>
        <dbReference type="EMBL" id="GJT56010.1"/>
    </source>
</evidence>
<keyword evidence="1" id="KW-0812">Transmembrane</keyword>
<keyword evidence="1" id="KW-1133">Transmembrane helix</keyword>
<sequence>MMVHVLQNVTSATELATWPVIVEVLLMLILVVTKEAIGQVGNARALAKVYAVGQAGTNPDANIVTGTFLLNNRYASILFDTGADRSFMSTAFSS</sequence>
<proteinExistence type="predicted"/>
<name>A0ABQ5EZD9_9ASTR</name>
<dbReference type="Pfam" id="PF08284">
    <property type="entry name" value="RVP_2"/>
    <property type="match status" value="1"/>
</dbReference>
<keyword evidence="2" id="KW-0548">Nucleotidyltransferase</keyword>
<dbReference type="GO" id="GO:0003964">
    <property type="term" value="F:RNA-directed DNA polymerase activity"/>
    <property type="evidence" value="ECO:0007669"/>
    <property type="project" value="UniProtKB-KW"/>
</dbReference>